<dbReference type="Proteomes" id="UP000567795">
    <property type="component" value="Unassembled WGS sequence"/>
</dbReference>
<sequence length="40" mass="3901">MTTFVRILPRPPDVPTGRAPDVPAGAAGPDAASEAAGALS</sequence>
<dbReference type="AlphaFoldDB" id="A0A852ZYS0"/>
<name>A0A852ZYS0_9ACTN</name>
<reference evidence="2 3" key="1">
    <citation type="submission" date="2020-07" db="EMBL/GenBank/DDBJ databases">
        <title>Sequencing the genomes of 1000 actinobacteria strains.</title>
        <authorList>
            <person name="Klenk H.-P."/>
        </authorList>
    </citation>
    <scope>NUCLEOTIDE SEQUENCE [LARGE SCALE GENOMIC DNA]</scope>
    <source>
        <strain evidence="2 3">DSM 42178</strain>
    </source>
</reference>
<evidence type="ECO:0000313" key="2">
    <source>
        <dbReference type="EMBL" id="NYI07533.1"/>
    </source>
</evidence>
<feature type="compositionally biased region" description="Low complexity" evidence="1">
    <location>
        <begin position="19"/>
        <end position="40"/>
    </location>
</feature>
<organism evidence="2 3">
    <name type="scientific">Allostreptomyces psammosilenae</name>
    <dbReference type="NCBI Taxonomy" id="1892865"/>
    <lineage>
        <taxon>Bacteria</taxon>
        <taxon>Bacillati</taxon>
        <taxon>Actinomycetota</taxon>
        <taxon>Actinomycetes</taxon>
        <taxon>Kitasatosporales</taxon>
        <taxon>Streptomycetaceae</taxon>
        <taxon>Allostreptomyces</taxon>
    </lineage>
</organism>
<protein>
    <submittedName>
        <fullName evidence="2">Uncharacterized protein</fullName>
    </submittedName>
</protein>
<evidence type="ECO:0000256" key="1">
    <source>
        <dbReference type="SAM" id="MobiDB-lite"/>
    </source>
</evidence>
<evidence type="ECO:0000313" key="3">
    <source>
        <dbReference type="Proteomes" id="UP000567795"/>
    </source>
</evidence>
<proteinExistence type="predicted"/>
<accession>A0A852ZYS0</accession>
<keyword evidence="3" id="KW-1185">Reference proteome</keyword>
<feature type="region of interest" description="Disordered" evidence="1">
    <location>
        <begin position="1"/>
        <end position="40"/>
    </location>
</feature>
<comment type="caution">
    <text evidence="2">The sequence shown here is derived from an EMBL/GenBank/DDBJ whole genome shotgun (WGS) entry which is preliminary data.</text>
</comment>
<dbReference type="EMBL" id="JACBZD010000002">
    <property type="protein sequence ID" value="NYI07533.1"/>
    <property type="molecule type" value="Genomic_DNA"/>
</dbReference>
<dbReference type="RefSeq" id="WP_281394822.1">
    <property type="nucleotide sequence ID" value="NZ_JACBZD010000002.1"/>
</dbReference>
<gene>
    <name evidence="2" type="ORF">FHU37_004562</name>
</gene>